<dbReference type="SUPFAM" id="SSF54593">
    <property type="entry name" value="Glyoxalase/Bleomycin resistance protein/Dihydroxybiphenyl dioxygenase"/>
    <property type="match status" value="1"/>
</dbReference>
<evidence type="ECO:0000313" key="6">
    <source>
        <dbReference type="Proteomes" id="UP000032160"/>
    </source>
</evidence>
<protein>
    <recommendedName>
        <fullName evidence="2">Bleomycin resistance protein</fullName>
    </recommendedName>
</protein>
<comment type="similarity">
    <text evidence="1">Belongs to the bleomycin resistance protein family.</text>
</comment>
<dbReference type="HOGENOM" id="CLU_046006_15_0_5"/>
<accession>X5MLN9</accession>
<evidence type="ECO:0000256" key="1">
    <source>
        <dbReference type="ARBA" id="ARBA00011051"/>
    </source>
</evidence>
<dbReference type="InterPro" id="IPR037523">
    <property type="entry name" value="VOC_core"/>
</dbReference>
<dbReference type="STRING" id="1458461.BN1012_Phect1431"/>
<keyword evidence="6" id="KW-1185">Reference proteome</keyword>
<dbReference type="GO" id="GO:0046677">
    <property type="term" value="P:response to antibiotic"/>
    <property type="evidence" value="ECO:0007669"/>
    <property type="project" value="UniProtKB-KW"/>
</dbReference>
<gene>
    <name evidence="5" type="ORF">BN1012_Phect1431</name>
</gene>
<dbReference type="KEGG" id="pect:BN1012_Phect1431"/>
<evidence type="ECO:0000313" key="5">
    <source>
        <dbReference type="EMBL" id="CDO59645.1"/>
    </source>
</evidence>
<evidence type="ECO:0000259" key="4">
    <source>
        <dbReference type="PROSITE" id="PS51819"/>
    </source>
</evidence>
<sequence length="147" mass="16213">MTSGTDAVQNALVPELTVSDYAASVAFYRDLLGFAVRYERMEEGFGFLELSDAQLMLDQADLGRTFAVGGAPLETPFGRGVNFQIRVDAVTPILARLAEAGVALYLPLEDKWYRVDDIERGNRQFAVADPDGYLLRLFECLGDRPAT</sequence>
<organism evidence="5 6">
    <name type="scientific">Candidatus Phaeomarinibacter ectocarpi</name>
    <dbReference type="NCBI Taxonomy" id="1458461"/>
    <lineage>
        <taxon>Bacteria</taxon>
        <taxon>Pseudomonadati</taxon>
        <taxon>Pseudomonadota</taxon>
        <taxon>Alphaproteobacteria</taxon>
        <taxon>Hyphomicrobiales</taxon>
        <taxon>Parvibaculaceae</taxon>
        <taxon>Candidatus Phaeomarinibacter</taxon>
    </lineage>
</organism>
<proteinExistence type="inferred from homology"/>
<dbReference type="Gene3D" id="3.10.180.10">
    <property type="entry name" value="2,3-Dihydroxybiphenyl 1,2-Dioxygenase, domain 1"/>
    <property type="match status" value="1"/>
</dbReference>
<dbReference type="RefSeq" id="WP_043950235.1">
    <property type="nucleotide sequence ID" value="NZ_HG966617.1"/>
</dbReference>
<dbReference type="EMBL" id="HG966617">
    <property type="protein sequence ID" value="CDO59645.1"/>
    <property type="molecule type" value="Genomic_DNA"/>
</dbReference>
<evidence type="ECO:0000256" key="2">
    <source>
        <dbReference type="ARBA" id="ARBA00021572"/>
    </source>
</evidence>
<dbReference type="InterPro" id="IPR000335">
    <property type="entry name" value="Bleomycin-R"/>
</dbReference>
<reference evidence="5 6" key="1">
    <citation type="journal article" date="2014" name="Front. Genet.">
        <title>Genome and metabolic network of "Candidatus Phaeomarinobacter ectocarpi" Ec32, a new candidate genus of Alphaproteobacteria frequently associated with brown algae.</title>
        <authorList>
            <person name="Dittami S.M."/>
            <person name="Barbeyron T."/>
            <person name="Boyen C."/>
            <person name="Cambefort J."/>
            <person name="Collet G."/>
            <person name="Delage L."/>
            <person name="Gobet A."/>
            <person name="Groisillier A."/>
            <person name="Leblanc C."/>
            <person name="Michel G."/>
            <person name="Scornet D."/>
            <person name="Siegel A."/>
            <person name="Tapia J.E."/>
            <person name="Tonon T."/>
        </authorList>
    </citation>
    <scope>NUCLEOTIDE SEQUENCE [LARGE SCALE GENOMIC DNA]</scope>
    <source>
        <strain evidence="5 6">Ec32</strain>
    </source>
</reference>
<dbReference type="InterPro" id="IPR029068">
    <property type="entry name" value="Glyas_Bleomycin-R_OHBP_Dase"/>
</dbReference>
<dbReference type="AlphaFoldDB" id="X5MLN9"/>
<keyword evidence="3" id="KW-0046">Antibiotic resistance</keyword>
<dbReference type="CDD" id="cd08349">
    <property type="entry name" value="BLMA_like"/>
    <property type="match status" value="1"/>
</dbReference>
<dbReference type="OrthoDB" id="284897at2"/>
<dbReference type="Pfam" id="PF00903">
    <property type="entry name" value="Glyoxalase"/>
    <property type="match status" value="1"/>
</dbReference>
<dbReference type="PROSITE" id="PS51819">
    <property type="entry name" value="VOC"/>
    <property type="match status" value="1"/>
</dbReference>
<feature type="domain" description="VOC" evidence="4">
    <location>
        <begin position="9"/>
        <end position="140"/>
    </location>
</feature>
<name>X5MLN9_9HYPH</name>
<dbReference type="Proteomes" id="UP000032160">
    <property type="component" value="Chromosome I"/>
</dbReference>
<evidence type="ECO:0000256" key="3">
    <source>
        <dbReference type="ARBA" id="ARBA00023251"/>
    </source>
</evidence>
<dbReference type="InterPro" id="IPR004360">
    <property type="entry name" value="Glyas_Fos-R_dOase_dom"/>
</dbReference>